<dbReference type="GO" id="GO:0004930">
    <property type="term" value="F:G protein-coupled receptor activity"/>
    <property type="evidence" value="ECO:0007669"/>
    <property type="project" value="UniProtKB-KW"/>
</dbReference>
<dbReference type="STRING" id="161767.ENSAPEP00000021038"/>
<comment type="subcellular location">
    <subcellularLocation>
        <location evidence="1">Membrane</location>
        <topology evidence="1">Multi-pass membrane protein</topology>
    </subcellularLocation>
</comment>
<dbReference type="OMA" id="VTHEQKW"/>
<dbReference type="PROSITE" id="PS50262">
    <property type="entry name" value="G_PROTEIN_RECEP_F1_2"/>
    <property type="match status" value="1"/>
</dbReference>
<keyword evidence="2" id="KW-0145">Chemotaxis</keyword>
<evidence type="ECO:0000256" key="4">
    <source>
        <dbReference type="ARBA" id="ARBA00022989"/>
    </source>
</evidence>
<feature type="transmembrane region" description="Helical" evidence="12">
    <location>
        <begin position="194"/>
        <end position="217"/>
    </location>
</feature>
<keyword evidence="6 12" id="KW-0472">Membrane</keyword>
<evidence type="ECO:0000259" key="13">
    <source>
        <dbReference type="PROSITE" id="PS50262"/>
    </source>
</evidence>
<feature type="transmembrane region" description="Helical" evidence="12">
    <location>
        <begin position="270"/>
        <end position="296"/>
    </location>
</feature>
<dbReference type="GO" id="GO:0007200">
    <property type="term" value="P:phospholipase C-activating G protein-coupled receptor signaling pathway"/>
    <property type="evidence" value="ECO:0007669"/>
    <property type="project" value="TreeGrafter"/>
</dbReference>
<feature type="transmembrane region" description="Helical" evidence="12">
    <location>
        <begin position="151"/>
        <end position="170"/>
    </location>
</feature>
<evidence type="ECO:0000256" key="2">
    <source>
        <dbReference type="ARBA" id="ARBA00022500"/>
    </source>
</evidence>
<dbReference type="InterPro" id="IPR017452">
    <property type="entry name" value="GPCR_Rhodpsn_7TM"/>
</dbReference>
<dbReference type="PANTHER" id="PTHR24225:SF24">
    <property type="entry name" value="G-PROTEIN COUPLED RECEPTORS FAMILY 1 PROFILE DOMAIN-CONTAINING PROTEIN"/>
    <property type="match status" value="1"/>
</dbReference>
<dbReference type="GO" id="GO:0004875">
    <property type="term" value="F:complement receptor activity"/>
    <property type="evidence" value="ECO:0007669"/>
    <property type="project" value="TreeGrafter"/>
</dbReference>
<keyword evidence="5 11" id="KW-0297">G-protein coupled receptor</keyword>
<dbReference type="PRINTS" id="PR00526">
    <property type="entry name" value="FMETLEUPHER"/>
</dbReference>
<evidence type="ECO:0000256" key="11">
    <source>
        <dbReference type="RuleBase" id="RU000688"/>
    </source>
</evidence>
<feature type="transmembrane region" description="Helical" evidence="12">
    <location>
        <begin position="69"/>
        <end position="90"/>
    </location>
</feature>
<protein>
    <submittedName>
        <fullName evidence="14">Si:dkey-42l23.7</fullName>
    </submittedName>
</protein>
<proteinExistence type="inferred from homology"/>
<reference evidence="14 15" key="1">
    <citation type="submission" date="2018-03" db="EMBL/GenBank/DDBJ databases">
        <title>Finding Nemo's genes: A chromosome-scale reference assembly of the genome of the orange clownfish Amphiprion percula.</title>
        <authorList>
            <person name="Lehmann R."/>
        </authorList>
    </citation>
    <scope>NUCLEOTIDE SEQUENCE</scope>
</reference>
<evidence type="ECO:0000256" key="12">
    <source>
        <dbReference type="SAM" id="Phobius"/>
    </source>
</evidence>
<keyword evidence="4 12" id="KW-1133">Transmembrane helix</keyword>
<evidence type="ECO:0000256" key="10">
    <source>
        <dbReference type="ARBA" id="ARBA00025736"/>
    </source>
</evidence>
<keyword evidence="3 11" id="KW-0812">Transmembrane</keyword>
<dbReference type="Pfam" id="PF00001">
    <property type="entry name" value="7tm_1"/>
    <property type="match status" value="1"/>
</dbReference>
<dbReference type="GO" id="GO:0007204">
    <property type="term" value="P:positive regulation of cytosolic calcium ion concentration"/>
    <property type="evidence" value="ECO:0007669"/>
    <property type="project" value="TreeGrafter"/>
</dbReference>
<comment type="similarity">
    <text evidence="10">Belongs to the chemokine-like receptor (CMKLR) family.</text>
</comment>
<name>A0A3P8TAQ7_AMPPE</name>
<feature type="domain" description="G-protein coupled receptors family 1 profile" evidence="13">
    <location>
        <begin position="50"/>
        <end position="294"/>
    </location>
</feature>
<feature type="transmembrane region" description="Helical" evidence="12">
    <location>
        <begin position="237"/>
        <end position="258"/>
    </location>
</feature>
<feature type="transmembrane region" description="Helical" evidence="12">
    <location>
        <begin position="34"/>
        <end position="57"/>
    </location>
</feature>
<evidence type="ECO:0000256" key="3">
    <source>
        <dbReference type="ARBA" id="ARBA00022692"/>
    </source>
</evidence>
<evidence type="ECO:0000256" key="8">
    <source>
        <dbReference type="ARBA" id="ARBA00023170"/>
    </source>
</evidence>
<keyword evidence="7" id="KW-1015">Disulfide bond</keyword>
<evidence type="ECO:0000256" key="1">
    <source>
        <dbReference type="ARBA" id="ARBA00004141"/>
    </source>
</evidence>
<dbReference type="InterPro" id="IPR000276">
    <property type="entry name" value="GPCR_Rhodpsn"/>
</dbReference>
<keyword evidence="15" id="KW-1185">Reference proteome</keyword>
<dbReference type="InterPro" id="IPR000826">
    <property type="entry name" value="Formyl_rcpt-rel"/>
</dbReference>
<evidence type="ECO:0000313" key="14">
    <source>
        <dbReference type="Ensembl" id="ENSAPEP00000021038.1"/>
    </source>
</evidence>
<evidence type="ECO:0000256" key="5">
    <source>
        <dbReference type="ARBA" id="ARBA00023040"/>
    </source>
</evidence>
<dbReference type="Proteomes" id="UP000265080">
    <property type="component" value="Chromosome 7"/>
</dbReference>
<dbReference type="SUPFAM" id="SSF81321">
    <property type="entry name" value="Family A G protein-coupled receptor-like"/>
    <property type="match status" value="1"/>
</dbReference>
<keyword evidence="9 11" id="KW-0807">Transducer</keyword>
<comment type="similarity">
    <text evidence="11">Belongs to the G-protein coupled receptor 1 family.</text>
</comment>
<dbReference type="PRINTS" id="PR00237">
    <property type="entry name" value="GPCRRHODOPSN"/>
</dbReference>
<dbReference type="GeneTree" id="ENSGT01020000230438"/>
<evidence type="ECO:0000256" key="6">
    <source>
        <dbReference type="ARBA" id="ARBA00023136"/>
    </source>
</evidence>
<dbReference type="GO" id="GO:0006935">
    <property type="term" value="P:chemotaxis"/>
    <property type="evidence" value="ECO:0007669"/>
    <property type="project" value="UniProtKB-KW"/>
</dbReference>
<dbReference type="PANTHER" id="PTHR24225">
    <property type="entry name" value="CHEMOTACTIC RECEPTOR"/>
    <property type="match status" value="1"/>
</dbReference>
<accession>A0A3P8TAQ7</accession>
<dbReference type="FunFam" id="1.20.1070.10:FF:000034">
    <property type="entry name" value="G-protein coupled receptor 1"/>
    <property type="match status" value="1"/>
</dbReference>
<dbReference type="GO" id="GO:0006954">
    <property type="term" value="P:inflammatory response"/>
    <property type="evidence" value="ECO:0007669"/>
    <property type="project" value="TreeGrafter"/>
</dbReference>
<dbReference type="PROSITE" id="PS00237">
    <property type="entry name" value="G_PROTEIN_RECEP_F1_1"/>
    <property type="match status" value="1"/>
</dbReference>
<evidence type="ECO:0000256" key="7">
    <source>
        <dbReference type="ARBA" id="ARBA00023157"/>
    </source>
</evidence>
<dbReference type="Ensembl" id="ENSAPET00000021596.1">
    <property type="protein sequence ID" value="ENSAPEP00000021038.1"/>
    <property type="gene ID" value="ENSAPEG00000015034.1"/>
</dbReference>
<keyword evidence="8 11" id="KW-0675">Receptor</keyword>
<dbReference type="CDD" id="cd14974">
    <property type="entry name" value="7tmA_Anaphylatoxin_R-like"/>
    <property type="match status" value="1"/>
</dbReference>
<reference evidence="14" key="3">
    <citation type="submission" date="2025-09" db="UniProtKB">
        <authorList>
            <consortium name="Ensembl"/>
        </authorList>
    </citation>
    <scope>IDENTIFICATION</scope>
</reference>
<reference evidence="14" key="2">
    <citation type="submission" date="2025-08" db="UniProtKB">
        <authorList>
            <consortium name="Ensembl"/>
        </authorList>
    </citation>
    <scope>IDENTIFICATION</scope>
</reference>
<dbReference type="AlphaFoldDB" id="A0A3P8TAQ7"/>
<evidence type="ECO:0000313" key="15">
    <source>
        <dbReference type="Proteomes" id="UP000265080"/>
    </source>
</evidence>
<evidence type="ECO:0000256" key="9">
    <source>
        <dbReference type="ARBA" id="ARBA00023224"/>
    </source>
</evidence>
<dbReference type="GO" id="GO:0005886">
    <property type="term" value="C:plasma membrane"/>
    <property type="evidence" value="ECO:0007669"/>
    <property type="project" value="TreeGrafter"/>
</dbReference>
<dbReference type="Gene3D" id="1.20.1070.10">
    <property type="entry name" value="Rhodopsin 7-helix transmembrane proteins"/>
    <property type="match status" value="1"/>
</dbReference>
<sequence>MSALKHFLFCFLDNTTSSVSQTSGVDVAVRYMKTVYLVMYCLIFIVGTLGNGLVIYVTGFRMKRTVNSVWFLNLALADFLFTVFLVFVIVSHSRGNQWDFGLFMCKLNTFVSVVNMFASVFLLTAISLDRCLSIWVVVWAHNRRTVFKAQLACVVIWVAAGICSAPYASFRSISQRNGSPRCVYPAAVTHEQKWIIYTFRCVVGFVIPFLVILISYVAIAVRANRLQRTRRPKSRRIIYAVILAFFICWLPFHVISFIELKISSNTELVNIVRIGGPLAGCLAFLNSCLNPILYVFMCDEFLKKLKQSICLVLESALTEDHLSFMSSRSLSSHFSRISRKSDSTAPTERKGTDASLTFTECKQEDTLSTE</sequence>
<feature type="transmembrane region" description="Helical" evidence="12">
    <location>
        <begin position="110"/>
        <end position="139"/>
    </location>
</feature>
<organism evidence="14 15">
    <name type="scientific">Amphiprion percula</name>
    <name type="common">Orange clownfish</name>
    <name type="synonym">Lutjanus percula</name>
    <dbReference type="NCBI Taxonomy" id="161767"/>
    <lineage>
        <taxon>Eukaryota</taxon>
        <taxon>Metazoa</taxon>
        <taxon>Chordata</taxon>
        <taxon>Craniata</taxon>
        <taxon>Vertebrata</taxon>
        <taxon>Euteleostomi</taxon>
        <taxon>Actinopterygii</taxon>
        <taxon>Neopterygii</taxon>
        <taxon>Teleostei</taxon>
        <taxon>Neoteleostei</taxon>
        <taxon>Acanthomorphata</taxon>
        <taxon>Ovalentaria</taxon>
        <taxon>Pomacentridae</taxon>
        <taxon>Amphiprion</taxon>
    </lineage>
</organism>